<reference evidence="2" key="1">
    <citation type="submission" date="2021-06" db="EMBL/GenBank/DDBJ databases">
        <authorList>
            <person name="Kallberg Y."/>
            <person name="Tangrot J."/>
            <person name="Rosling A."/>
        </authorList>
    </citation>
    <scope>NUCLEOTIDE SEQUENCE</scope>
    <source>
        <strain evidence="2">FL130A</strain>
    </source>
</reference>
<feature type="region of interest" description="Disordered" evidence="1">
    <location>
        <begin position="1"/>
        <end position="53"/>
    </location>
</feature>
<dbReference type="AlphaFoldDB" id="A0A9N9HW23"/>
<feature type="compositionally biased region" description="Basic and acidic residues" evidence="1">
    <location>
        <begin position="1"/>
        <end position="25"/>
    </location>
</feature>
<evidence type="ECO:0000256" key="1">
    <source>
        <dbReference type="SAM" id="MobiDB-lite"/>
    </source>
</evidence>
<evidence type="ECO:0000313" key="2">
    <source>
        <dbReference type="EMBL" id="CAG8708842.1"/>
    </source>
</evidence>
<sequence>SLSSTKIEKTEEKISNIRTLTEKPSRQKVSKRHESHPYKGASTPSHGKNSLKNEKKVNTPIFDVLDNLLFNQTSNDNNDDSLYFDLNLPQFDNLNNQDVDISVQNSNLPQFDNLNNQDVDISVQNSSAQQFENIDDLLGYSILQDNLSANIPNEINRYF</sequence>
<proteinExistence type="predicted"/>
<accession>A0A9N9HW23</accession>
<gene>
    <name evidence="2" type="ORF">ALEPTO_LOCUS11841</name>
</gene>
<protein>
    <submittedName>
        <fullName evidence="2">1712_t:CDS:1</fullName>
    </submittedName>
</protein>
<feature type="non-terminal residue" evidence="2">
    <location>
        <position position="1"/>
    </location>
</feature>
<dbReference type="Proteomes" id="UP000789508">
    <property type="component" value="Unassembled WGS sequence"/>
</dbReference>
<name>A0A9N9HW23_9GLOM</name>
<evidence type="ECO:0000313" key="3">
    <source>
        <dbReference type="Proteomes" id="UP000789508"/>
    </source>
</evidence>
<keyword evidence="3" id="KW-1185">Reference proteome</keyword>
<comment type="caution">
    <text evidence="2">The sequence shown here is derived from an EMBL/GenBank/DDBJ whole genome shotgun (WGS) entry which is preliminary data.</text>
</comment>
<dbReference type="EMBL" id="CAJVPS010021825">
    <property type="protein sequence ID" value="CAG8708842.1"/>
    <property type="molecule type" value="Genomic_DNA"/>
</dbReference>
<organism evidence="2 3">
    <name type="scientific">Ambispora leptoticha</name>
    <dbReference type="NCBI Taxonomy" id="144679"/>
    <lineage>
        <taxon>Eukaryota</taxon>
        <taxon>Fungi</taxon>
        <taxon>Fungi incertae sedis</taxon>
        <taxon>Mucoromycota</taxon>
        <taxon>Glomeromycotina</taxon>
        <taxon>Glomeromycetes</taxon>
        <taxon>Archaeosporales</taxon>
        <taxon>Ambisporaceae</taxon>
        <taxon>Ambispora</taxon>
    </lineage>
</organism>